<dbReference type="PANTHER" id="PTHR45648:SF13">
    <property type="entry name" value="OS02G0290900 PROTEIN"/>
    <property type="match status" value="1"/>
</dbReference>
<keyword evidence="2" id="KW-0378">Hydrolase</keyword>
<dbReference type="InterPro" id="IPR051058">
    <property type="entry name" value="GDSL_Est/Lipase"/>
</dbReference>
<evidence type="ECO:0000256" key="3">
    <source>
        <dbReference type="ARBA" id="ARBA00022963"/>
    </source>
</evidence>
<reference evidence="4 5" key="1">
    <citation type="journal article" date="2019" name="Nat. Plants">
        <title>Stout camphor tree genome fills gaps in understanding of flowering plant genome evolution.</title>
        <authorList>
            <person name="Chaw S.M."/>
            <person name="Liu Y.C."/>
            <person name="Wu Y.W."/>
            <person name="Wang H.Y."/>
            <person name="Lin C.I."/>
            <person name="Wu C.S."/>
            <person name="Ke H.M."/>
            <person name="Chang L.Y."/>
            <person name="Hsu C.Y."/>
            <person name="Yang H.T."/>
            <person name="Sudianto E."/>
            <person name="Hsu M.H."/>
            <person name="Wu K.P."/>
            <person name="Wang L.N."/>
            <person name="Leebens-Mack J.H."/>
            <person name="Tsai I.J."/>
        </authorList>
    </citation>
    <scope>NUCLEOTIDE SEQUENCE [LARGE SCALE GENOMIC DNA]</scope>
    <source>
        <strain evidence="5">cv. Chaw 1501</strain>
        <tissue evidence="4">Young leaves</tissue>
    </source>
</reference>
<gene>
    <name evidence="4" type="ORF">CKAN_02253700</name>
</gene>
<evidence type="ECO:0000256" key="2">
    <source>
        <dbReference type="ARBA" id="ARBA00022801"/>
    </source>
</evidence>
<proteinExistence type="inferred from homology"/>
<dbReference type="AlphaFoldDB" id="A0A3S3NE51"/>
<evidence type="ECO:0000313" key="4">
    <source>
        <dbReference type="EMBL" id="RWR93293.1"/>
    </source>
</evidence>
<dbReference type="EMBL" id="QPKB01000010">
    <property type="protein sequence ID" value="RWR93293.1"/>
    <property type="molecule type" value="Genomic_DNA"/>
</dbReference>
<comment type="similarity">
    <text evidence="1">Belongs to the 'GDSL' lipolytic enzyme family.</text>
</comment>
<evidence type="ECO:0000256" key="1">
    <source>
        <dbReference type="ARBA" id="ARBA00008668"/>
    </source>
</evidence>
<dbReference type="STRING" id="337451.A0A3S3NE51"/>
<dbReference type="Proteomes" id="UP000283530">
    <property type="component" value="Unassembled WGS sequence"/>
</dbReference>
<comment type="caution">
    <text evidence="4">The sequence shown here is derived from an EMBL/GenBank/DDBJ whole genome shotgun (WGS) entry which is preliminary data.</text>
</comment>
<name>A0A3S3NE51_9MAGN</name>
<accession>A0A3S3NE51</accession>
<dbReference type="GO" id="GO:0016042">
    <property type="term" value="P:lipid catabolic process"/>
    <property type="evidence" value="ECO:0007669"/>
    <property type="project" value="UniProtKB-KW"/>
</dbReference>
<dbReference type="InterPro" id="IPR001087">
    <property type="entry name" value="GDSL"/>
</dbReference>
<dbReference type="PANTHER" id="PTHR45648">
    <property type="entry name" value="GDSL LIPASE/ACYLHYDROLASE FAMILY PROTEIN (AFU_ORTHOLOGUE AFUA_4G14700)"/>
    <property type="match status" value="1"/>
</dbReference>
<dbReference type="Pfam" id="PF00657">
    <property type="entry name" value="Lipase_GDSL"/>
    <property type="match status" value="1"/>
</dbReference>
<dbReference type="Gene3D" id="3.40.50.1110">
    <property type="entry name" value="SGNH hydrolase"/>
    <property type="match status" value="1"/>
</dbReference>
<sequence length="231" mass="26927">MQQVGLFTETFQQIQTRRGARDAIDMISKSLFYISIGSNDFIHYLLQNASGVQSRYWPWEFNQLLVRNIRNELKSFYDTHARRMVVMGVAPLGCAPYYLSHYRSWNGGCVEAINNMIFEFNTAMRFMVYELGQELPDANITFCDAFEGFMDIVKNHQSYGFQTVTDSCCGFGKYGGWFMCRADFTCRNVSNHIWWDRFHPTDRVNAILADNVWSGMHSKMCYPVYLQEMVS</sequence>
<dbReference type="InterPro" id="IPR036514">
    <property type="entry name" value="SGNH_hydro_sf"/>
</dbReference>
<organism evidence="4 5">
    <name type="scientific">Cinnamomum micranthum f. kanehirae</name>
    <dbReference type="NCBI Taxonomy" id="337451"/>
    <lineage>
        <taxon>Eukaryota</taxon>
        <taxon>Viridiplantae</taxon>
        <taxon>Streptophyta</taxon>
        <taxon>Embryophyta</taxon>
        <taxon>Tracheophyta</taxon>
        <taxon>Spermatophyta</taxon>
        <taxon>Magnoliopsida</taxon>
        <taxon>Magnoliidae</taxon>
        <taxon>Laurales</taxon>
        <taxon>Lauraceae</taxon>
        <taxon>Cinnamomum</taxon>
    </lineage>
</organism>
<protein>
    <submittedName>
        <fullName evidence="4">GDSL esterase/lipase 7</fullName>
    </submittedName>
</protein>
<keyword evidence="3" id="KW-0442">Lipid degradation</keyword>
<keyword evidence="5" id="KW-1185">Reference proteome</keyword>
<evidence type="ECO:0000313" key="5">
    <source>
        <dbReference type="Proteomes" id="UP000283530"/>
    </source>
</evidence>
<keyword evidence="3" id="KW-0443">Lipid metabolism</keyword>
<dbReference type="OrthoDB" id="1600564at2759"/>
<dbReference type="SUPFAM" id="SSF52266">
    <property type="entry name" value="SGNH hydrolase"/>
    <property type="match status" value="1"/>
</dbReference>
<dbReference type="GO" id="GO:0016788">
    <property type="term" value="F:hydrolase activity, acting on ester bonds"/>
    <property type="evidence" value="ECO:0007669"/>
    <property type="project" value="InterPro"/>
</dbReference>